<evidence type="ECO:0000256" key="2">
    <source>
        <dbReference type="ARBA" id="ARBA00022692"/>
    </source>
</evidence>
<keyword evidence="8" id="KW-1185">Reference proteome</keyword>
<feature type="transmembrane region" description="Helical" evidence="5">
    <location>
        <begin position="118"/>
        <end position="139"/>
    </location>
</feature>
<comment type="subcellular location">
    <subcellularLocation>
        <location evidence="1">Membrane</location>
        <topology evidence="1">Multi-pass membrane protein</topology>
    </subcellularLocation>
</comment>
<feature type="domain" description="MARVEL" evidence="6">
    <location>
        <begin position="11"/>
        <end position="131"/>
    </location>
</feature>
<evidence type="ECO:0000256" key="1">
    <source>
        <dbReference type="ARBA" id="ARBA00004141"/>
    </source>
</evidence>
<proteinExistence type="predicted"/>
<organism evidence="7 8">
    <name type="scientific">Helicocarpus griseus UAMH5409</name>
    <dbReference type="NCBI Taxonomy" id="1447875"/>
    <lineage>
        <taxon>Eukaryota</taxon>
        <taxon>Fungi</taxon>
        <taxon>Dikarya</taxon>
        <taxon>Ascomycota</taxon>
        <taxon>Pezizomycotina</taxon>
        <taxon>Eurotiomycetes</taxon>
        <taxon>Eurotiomycetidae</taxon>
        <taxon>Onygenales</taxon>
        <taxon>Ajellomycetaceae</taxon>
        <taxon>Helicocarpus</taxon>
    </lineage>
</organism>
<sequence>MELLNSSMRGLLFLTRFLQWASAVIVMGIVSYFLHLYPKGQHTKYWEVIAVLSVAFFLPGLLSPFFPRIGRFAFPIDIIFSYLWLTSFIFAAEDYNRRNCHDNGPPGARCSLKYANEAFIFVAFFMSLMAALLEIYNLWSYQQRRAGPSAGYHSKEARPSGETGTTV</sequence>
<dbReference type="PANTHER" id="PTHR39608:SF2">
    <property type="entry name" value="MARVEL DOMAIN-CONTAINING PROTEIN"/>
    <property type="match status" value="1"/>
</dbReference>
<feature type="transmembrane region" description="Helical" evidence="5">
    <location>
        <begin position="72"/>
        <end position="92"/>
    </location>
</feature>
<dbReference type="AlphaFoldDB" id="A0A2B7WR00"/>
<dbReference type="GO" id="GO:0016020">
    <property type="term" value="C:membrane"/>
    <property type="evidence" value="ECO:0007669"/>
    <property type="project" value="UniProtKB-SubCell"/>
</dbReference>
<evidence type="ECO:0000313" key="8">
    <source>
        <dbReference type="Proteomes" id="UP000223968"/>
    </source>
</evidence>
<reference evidence="7 8" key="1">
    <citation type="submission" date="2017-10" db="EMBL/GenBank/DDBJ databases">
        <title>Comparative genomics in systemic dimorphic fungi from Ajellomycetaceae.</title>
        <authorList>
            <person name="Munoz J.F."/>
            <person name="Mcewen J.G."/>
            <person name="Clay O.K."/>
            <person name="Cuomo C.A."/>
        </authorList>
    </citation>
    <scope>NUCLEOTIDE SEQUENCE [LARGE SCALE GENOMIC DNA]</scope>
    <source>
        <strain evidence="7 8">UAMH5409</strain>
    </source>
</reference>
<evidence type="ECO:0000256" key="5">
    <source>
        <dbReference type="SAM" id="Phobius"/>
    </source>
</evidence>
<protein>
    <recommendedName>
        <fullName evidence="6">MARVEL domain-containing protein</fullName>
    </recommendedName>
</protein>
<dbReference type="Proteomes" id="UP000223968">
    <property type="component" value="Unassembled WGS sequence"/>
</dbReference>
<dbReference type="STRING" id="1447875.A0A2B7WR00"/>
<dbReference type="OrthoDB" id="20872at2759"/>
<keyword evidence="4 5" id="KW-0472">Membrane</keyword>
<feature type="transmembrane region" description="Helical" evidence="5">
    <location>
        <begin position="45"/>
        <end position="66"/>
    </location>
</feature>
<gene>
    <name evidence="7" type="ORF">AJ79_08715</name>
</gene>
<accession>A0A2B7WR00</accession>
<dbReference type="Pfam" id="PF01284">
    <property type="entry name" value="MARVEL"/>
    <property type="match status" value="1"/>
</dbReference>
<evidence type="ECO:0000256" key="3">
    <source>
        <dbReference type="ARBA" id="ARBA00022989"/>
    </source>
</evidence>
<evidence type="ECO:0000256" key="4">
    <source>
        <dbReference type="ARBA" id="ARBA00023136"/>
    </source>
</evidence>
<evidence type="ECO:0000313" key="7">
    <source>
        <dbReference type="EMBL" id="PGG99016.1"/>
    </source>
</evidence>
<comment type="caution">
    <text evidence="7">The sequence shown here is derived from an EMBL/GenBank/DDBJ whole genome shotgun (WGS) entry which is preliminary data.</text>
</comment>
<keyword evidence="2 5" id="KW-0812">Transmembrane</keyword>
<dbReference type="PANTHER" id="PTHR39608">
    <property type="entry name" value="INTEGRAL MEMBRANE PROTEIN (AFU_ORTHOLOGUE AFUA_5G08640)"/>
    <property type="match status" value="1"/>
</dbReference>
<feature type="transmembrane region" description="Helical" evidence="5">
    <location>
        <begin position="20"/>
        <end position="38"/>
    </location>
</feature>
<dbReference type="InterPro" id="IPR008253">
    <property type="entry name" value="Marvel"/>
</dbReference>
<keyword evidence="3 5" id="KW-1133">Transmembrane helix</keyword>
<name>A0A2B7WR00_9EURO</name>
<evidence type="ECO:0000259" key="6">
    <source>
        <dbReference type="Pfam" id="PF01284"/>
    </source>
</evidence>
<dbReference type="EMBL" id="PDNB01000215">
    <property type="protein sequence ID" value="PGG99016.1"/>
    <property type="molecule type" value="Genomic_DNA"/>
</dbReference>